<evidence type="ECO:0000313" key="6">
    <source>
        <dbReference type="Proteomes" id="UP000634476"/>
    </source>
</evidence>
<dbReference type="Gene3D" id="2.40.110.10">
    <property type="entry name" value="Butyryl-CoA Dehydrogenase, subunit A, domain 2"/>
    <property type="match status" value="1"/>
</dbReference>
<dbReference type="GO" id="GO:0003995">
    <property type="term" value="F:acyl-CoA dehydrogenase activity"/>
    <property type="evidence" value="ECO:0007669"/>
    <property type="project" value="TreeGrafter"/>
</dbReference>
<keyword evidence="6" id="KW-1185">Reference proteome</keyword>
<evidence type="ECO:0000256" key="2">
    <source>
        <dbReference type="ARBA" id="ARBA00049661"/>
    </source>
</evidence>
<dbReference type="GO" id="GO:0005737">
    <property type="term" value="C:cytoplasm"/>
    <property type="evidence" value="ECO:0007669"/>
    <property type="project" value="TreeGrafter"/>
</dbReference>
<dbReference type="AlphaFoldDB" id="A0A8J3WUX2"/>
<comment type="caution">
    <text evidence="5">The sequence shown here is derived from an EMBL/GenBank/DDBJ whole genome shotgun (WGS) entry which is preliminary data.</text>
</comment>
<dbReference type="SUPFAM" id="SSF47203">
    <property type="entry name" value="Acyl-CoA dehydrogenase C-terminal domain-like"/>
    <property type="match status" value="1"/>
</dbReference>
<dbReference type="PANTHER" id="PTHR48083:SF19">
    <property type="entry name" value="FLAVIN-DEPENDENT MONOOXYGENASE, OXYGENASE SUBUNIT HSAA"/>
    <property type="match status" value="1"/>
</dbReference>
<dbReference type="PANTHER" id="PTHR48083">
    <property type="entry name" value="MEDIUM-CHAIN SPECIFIC ACYL-COA DEHYDROGENASE, MITOCHONDRIAL-RELATED"/>
    <property type="match status" value="1"/>
</dbReference>
<dbReference type="Pfam" id="PF08028">
    <property type="entry name" value="Acyl-CoA_dh_2"/>
    <property type="match status" value="1"/>
</dbReference>
<dbReference type="Gene3D" id="1.10.540.10">
    <property type="entry name" value="Acyl-CoA dehydrogenase/oxidase, N-terminal domain"/>
    <property type="match status" value="1"/>
</dbReference>
<dbReference type="InterPro" id="IPR037069">
    <property type="entry name" value="AcylCoA_DH/ox_N_sf"/>
</dbReference>
<dbReference type="InterPro" id="IPR046373">
    <property type="entry name" value="Acyl-CoA_Oxase/DH_mid-dom_sf"/>
</dbReference>
<gene>
    <name evidence="5" type="ORF">Pta02_40860</name>
</gene>
<dbReference type="InterPro" id="IPR036250">
    <property type="entry name" value="AcylCo_DH-like_C"/>
</dbReference>
<dbReference type="EMBL" id="BOOK01000030">
    <property type="protein sequence ID" value="GII02078.1"/>
    <property type="molecule type" value="Genomic_DNA"/>
</dbReference>
<dbReference type="InterPro" id="IPR050741">
    <property type="entry name" value="Acyl-CoA_dehydrogenase"/>
</dbReference>
<organism evidence="5 6">
    <name type="scientific">Planobispora takensis</name>
    <dbReference type="NCBI Taxonomy" id="1367882"/>
    <lineage>
        <taxon>Bacteria</taxon>
        <taxon>Bacillati</taxon>
        <taxon>Actinomycetota</taxon>
        <taxon>Actinomycetes</taxon>
        <taxon>Streptosporangiales</taxon>
        <taxon>Streptosporangiaceae</taxon>
        <taxon>Planobispora</taxon>
    </lineage>
</organism>
<dbReference type="Proteomes" id="UP000634476">
    <property type="component" value="Unassembled WGS sequence"/>
</dbReference>
<keyword evidence="1" id="KW-0560">Oxidoreductase</keyword>
<evidence type="ECO:0000259" key="3">
    <source>
        <dbReference type="Pfam" id="PF02771"/>
    </source>
</evidence>
<dbReference type="GO" id="GO:0033539">
    <property type="term" value="P:fatty acid beta-oxidation using acyl-CoA dehydrogenase"/>
    <property type="evidence" value="ECO:0007669"/>
    <property type="project" value="TreeGrafter"/>
</dbReference>
<accession>A0A8J3WUX2</accession>
<proteinExistence type="inferred from homology"/>
<dbReference type="PIRSF" id="PIRSF016578">
    <property type="entry name" value="HsaA"/>
    <property type="match status" value="1"/>
</dbReference>
<dbReference type="SUPFAM" id="SSF56645">
    <property type="entry name" value="Acyl-CoA dehydrogenase NM domain-like"/>
    <property type="match status" value="1"/>
</dbReference>
<protein>
    <submittedName>
        <fullName evidence="5">Acyl-CoA dehydrogenase</fullName>
    </submittedName>
</protein>
<reference evidence="5" key="1">
    <citation type="submission" date="2021-01" db="EMBL/GenBank/DDBJ databases">
        <title>Whole genome shotgun sequence of Planobispora takensis NBRC 109077.</title>
        <authorList>
            <person name="Komaki H."/>
            <person name="Tamura T."/>
        </authorList>
    </citation>
    <scope>NUCLEOTIDE SEQUENCE</scope>
    <source>
        <strain evidence="5">NBRC 109077</strain>
    </source>
</reference>
<evidence type="ECO:0000256" key="1">
    <source>
        <dbReference type="ARBA" id="ARBA00023002"/>
    </source>
</evidence>
<feature type="domain" description="Acyl-CoA dehydrogenase/oxidase N-terminal" evidence="3">
    <location>
        <begin position="25"/>
        <end position="88"/>
    </location>
</feature>
<sequence length="393" mass="42537">MLTTEVPAREELLRRAAGLAPVLQRNAAWAEENRRIHDESIEALADAGVFKLRVPARYGGYECDTRTLVEVAAELGQADGSAAWTAAVYWIPTWMACLFPDEVQDEVFSTPDVRVCGTLSPTAMAAPVEGGVVVNGKWGFVSGAWHSHWQEIVAIQVGPDQQPMPIMALVPMSDLQIIDDWNTTGLRGTGSVSTVAQDVFVPAERVLPLPAVLQEQYASRLNAGTPIYRAPLLPVASASSVGTAVGLAKAARTAFLQRLPGRKITYTSYESQSEAPLTHLQVAEATLKIDQAQFHAGRLADTVDRKSELGEQWSLEERARVRADMGAACKLAKEAADILATASGGSSIYADVPIQRILRDIQSMNLHALMHPNTNTELYGRVLCGLPPNTLYI</sequence>
<dbReference type="GO" id="GO:0016712">
    <property type="term" value="F:oxidoreductase activity, acting on paired donors, with incorporation or reduction of molecular oxygen, reduced flavin or flavoprotein as one donor, and incorporation of one atom of oxygen"/>
    <property type="evidence" value="ECO:0007669"/>
    <property type="project" value="TreeGrafter"/>
</dbReference>
<comment type="similarity">
    <text evidence="2">Belongs to the HpaH/HsaA monooxygenase family.</text>
</comment>
<dbReference type="InterPro" id="IPR013786">
    <property type="entry name" value="AcylCoA_DH/ox_N"/>
</dbReference>
<feature type="domain" description="Acyl-CoA dehydrogenase C-terminal" evidence="4">
    <location>
        <begin position="242"/>
        <end position="371"/>
    </location>
</feature>
<name>A0A8J3WUX2_9ACTN</name>
<dbReference type="InterPro" id="IPR013107">
    <property type="entry name" value="Acyl-CoA_DH_C"/>
</dbReference>
<dbReference type="Pfam" id="PF02771">
    <property type="entry name" value="Acyl-CoA_dh_N"/>
    <property type="match status" value="1"/>
</dbReference>
<dbReference type="Gene3D" id="1.20.140.10">
    <property type="entry name" value="Butyryl-CoA Dehydrogenase, subunit A, domain 3"/>
    <property type="match status" value="1"/>
</dbReference>
<dbReference type="GO" id="GO:0050660">
    <property type="term" value="F:flavin adenine dinucleotide binding"/>
    <property type="evidence" value="ECO:0007669"/>
    <property type="project" value="InterPro"/>
</dbReference>
<evidence type="ECO:0000313" key="5">
    <source>
        <dbReference type="EMBL" id="GII02078.1"/>
    </source>
</evidence>
<dbReference type="InterPro" id="IPR009100">
    <property type="entry name" value="AcylCoA_DH/oxidase_NM_dom_sf"/>
</dbReference>
<evidence type="ECO:0000259" key="4">
    <source>
        <dbReference type="Pfam" id="PF08028"/>
    </source>
</evidence>
<dbReference type="RefSeq" id="WP_203876432.1">
    <property type="nucleotide sequence ID" value="NZ_BOOK01000030.1"/>
</dbReference>